<dbReference type="PROSITE" id="PS51257">
    <property type="entry name" value="PROKAR_LIPOPROTEIN"/>
    <property type="match status" value="1"/>
</dbReference>
<evidence type="ECO:0000313" key="3">
    <source>
        <dbReference type="Proteomes" id="UP001151532"/>
    </source>
</evidence>
<sequence length="208" mass="21105">MKKAPGTTVFDGMAHMGTKPCGTAATVCGACGCGGRVVMGAKEAEIETLSLTSTYSLLAGRLRFFFALGSSGSPLELVVVGILRVPLTDMAIAGTVPVPVAAIIAAHVAGIRILLPRPSTLVCRSLVEARFGGVTVVSGMGIAANGMTANGGVGGLSSVHGSSFGAADMLLQLFLLVGPTRMFGNSPLSILEISGCHAIFFKLFLSYG</sequence>
<keyword evidence="1" id="KW-1133">Transmembrane helix</keyword>
<dbReference type="EMBL" id="JAPFFK010000020">
    <property type="protein sequence ID" value="KAJ6679564.1"/>
    <property type="molecule type" value="Genomic_DNA"/>
</dbReference>
<keyword evidence="1" id="KW-0812">Transmembrane</keyword>
<gene>
    <name evidence="2" type="ORF">OIU79_019337</name>
</gene>
<keyword evidence="1" id="KW-0472">Membrane</keyword>
<evidence type="ECO:0000256" key="1">
    <source>
        <dbReference type="SAM" id="Phobius"/>
    </source>
</evidence>
<reference evidence="2" key="1">
    <citation type="submission" date="2022-11" db="EMBL/GenBank/DDBJ databases">
        <authorList>
            <person name="Hyden B.L."/>
            <person name="Feng K."/>
            <person name="Yates T."/>
            <person name="Jawdy S."/>
            <person name="Smart L.B."/>
            <person name="Muchero W."/>
        </authorList>
    </citation>
    <scope>NUCLEOTIDE SEQUENCE</scope>
    <source>
        <tissue evidence="2">Shoot tip</tissue>
    </source>
</reference>
<feature type="transmembrane region" description="Helical" evidence="1">
    <location>
        <begin position="91"/>
        <end position="115"/>
    </location>
</feature>
<dbReference type="Proteomes" id="UP001151532">
    <property type="component" value="Chromosome 14"/>
</dbReference>
<name>A0A9Q0SJ03_SALPP</name>
<organism evidence="2 3">
    <name type="scientific">Salix purpurea</name>
    <name type="common">Purple osier willow</name>
    <dbReference type="NCBI Taxonomy" id="77065"/>
    <lineage>
        <taxon>Eukaryota</taxon>
        <taxon>Viridiplantae</taxon>
        <taxon>Streptophyta</taxon>
        <taxon>Embryophyta</taxon>
        <taxon>Tracheophyta</taxon>
        <taxon>Spermatophyta</taxon>
        <taxon>Magnoliopsida</taxon>
        <taxon>eudicotyledons</taxon>
        <taxon>Gunneridae</taxon>
        <taxon>Pentapetalae</taxon>
        <taxon>rosids</taxon>
        <taxon>fabids</taxon>
        <taxon>Malpighiales</taxon>
        <taxon>Salicaceae</taxon>
        <taxon>Saliceae</taxon>
        <taxon>Salix</taxon>
    </lineage>
</organism>
<protein>
    <submittedName>
        <fullName evidence="2">Uncharacterized protein</fullName>
    </submittedName>
</protein>
<dbReference type="AlphaFoldDB" id="A0A9Q0SJ03"/>
<accession>A0A9Q0SJ03</accession>
<evidence type="ECO:0000313" key="2">
    <source>
        <dbReference type="EMBL" id="KAJ6679564.1"/>
    </source>
</evidence>
<dbReference type="OrthoDB" id="1738296at2759"/>
<comment type="caution">
    <text evidence="2">The sequence shown here is derived from an EMBL/GenBank/DDBJ whole genome shotgun (WGS) entry which is preliminary data.</text>
</comment>
<proteinExistence type="predicted"/>
<feature type="transmembrane region" description="Helical" evidence="1">
    <location>
        <begin position="64"/>
        <end position="85"/>
    </location>
</feature>
<keyword evidence="3" id="KW-1185">Reference proteome</keyword>
<reference evidence="2" key="2">
    <citation type="journal article" date="2023" name="Int. J. Mol. Sci.">
        <title>De Novo Assembly and Annotation of 11 Diverse Shrub Willow (Salix) Genomes Reveals Novel Gene Organization in Sex-Linked Regions.</title>
        <authorList>
            <person name="Hyden B."/>
            <person name="Feng K."/>
            <person name="Yates T.B."/>
            <person name="Jawdy S."/>
            <person name="Cereghino C."/>
            <person name="Smart L.B."/>
            <person name="Muchero W."/>
        </authorList>
    </citation>
    <scope>NUCLEOTIDE SEQUENCE</scope>
    <source>
        <tissue evidence="2">Shoot tip</tissue>
    </source>
</reference>